<dbReference type="Proteomes" id="UP000297540">
    <property type="component" value="Unassembled WGS sequence"/>
</dbReference>
<evidence type="ECO:0000313" key="3">
    <source>
        <dbReference type="Proteomes" id="UP000297540"/>
    </source>
</evidence>
<feature type="transmembrane region" description="Helical" evidence="1">
    <location>
        <begin position="68"/>
        <end position="86"/>
    </location>
</feature>
<protein>
    <submittedName>
        <fullName evidence="2">Uncharacterized protein</fullName>
    </submittedName>
</protein>
<dbReference type="AlphaFoldDB" id="A0A4Y8SPL5"/>
<reference evidence="2 3" key="1">
    <citation type="journal article" date="2017" name="Int. J. Syst. Evol. Microbiol.">
        <title>Mucilaginibacterpsychrotolerans sp. nov., isolated from peatlands.</title>
        <authorList>
            <person name="Deng Y."/>
            <person name="Shen L."/>
            <person name="Xu B."/>
            <person name="Liu Y."/>
            <person name="Gu Z."/>
            <person name="Liu H."/>
            <person name="Zhou Y."/>
        </authorList>
    </citation>
    <scope>NUCLEOTIDE SEQUENCE [LARGE SCALE GENOMIC DNA]</scope>
    <source>
        <strain evidence="2 3">NH7-4</strain>
    </source>
</reference>
<gene>
    <name evidence="2" type="ORF">E2R66_01025</name>
</gene>
<sequence>MKTILTQSAQLRSVKINRLAYAGLLFAAIVFLILKDWQNGFCMLGISLVADPFDYRVTWAKRPLWQRSWLIVHLAILFAAMIYLLISKF</sequence>
<dbReference type="OrthoDB" id="962439at2"/>
<organism evidence="2 3">
    <name type="scientific">Mucilaginibacter psychrotolerans</name>
    <dbReference type="NCBI Taxonomy" id="1524096"/>
    <lineage>
        <taxon>Bacteria</taxon>
        <taxon>Pseudomonadati</taxon>
        <taxon>Bacteroidota</taxon>
        <taxon>Sphingobacteriia</taxon>
        <taxon>Sphingobacteriales</taxon>
        <taxon>Sphingobacteriaceae</taxon>
        <taxon>Mucilaginibacter</taxon>
    </lineage>
</organism>
<evidence type="ECO:0000313" key="2">
    <source>
        <dbReference type="EMBL" id="TFF40792.1"/>
    </source>
</evidence>
<keyword evidence="1" id="KW-1133">Transmembrane helix</keyword>
<evidence type="ECO:0000256" key="1">
    <source>
        <dbReference type="SAM" id="Phobius"/>
    </source>
</evidence>
<proteinExistence type="predicted"/>
<comment type="caution">
    <text evidence="2">The sequence shown here is derived from an EMBL/GenBank/DDBJ whole genome shotgun (WGS) entry which is preliminary data.</text>
</comment>
<keyword evidence="1" id="KW-0472">Membrane</keyword>
<keyword evidence="1" id="KW-0812">Transmembrane</keyword>
<accession>A0A4Y8SPL5</accession>
<feature type="transmembrane region" description="Helical" evidence="1">
    <location>
        <begin position="16"/>
        <end position="34"/>
    </location>
</feature>
<keyword evidence="3" id="KW-1185">Reference proteome</keyword>
<dbReference type="RefSeq" id="WP_133229722.1">
    <property type="nucleotide sequence ID" value="NZ_SOZE01000001.1"/>
</dbReference>
<name>A0A4Y8SPL5_9SPHI</name>
<dbReference type="EMBL" id="SOZE01000001">
    <property type="protein sequence ID" value="TFF40792.1"/>
    <property type="molecule type" value="Genomic_DNA"/>
</dbReference>